<dbReference type="InterPro" id="IPR051536">
    <property type="entry name" value="UDG_Type-4/5"/>
</dbReference>
<evidence type="ECO:0000256" key="6">
    <source>
        <dbReference type="ARBA" id="ARBA00022723"/>
    </source>
</evidence>
<dbReference type="PANTHER" id="PTHR33693">
    <property type="entry name" value="TYPE-5 URACIL-DNA GLYCOSYLASE"/>
    <property type="match status" value="1"/>
</dbReference>
<dbReference type="NCBIfam" id="TIGR00758">
    <property type="entry name" value="UDG_fam4"/>
    <property type="match status" value="1"/>
</dbReference>
<reference evidence="13" key="1">
    <citation type="submission" date="2021-02" db="EMBL/GenBank/DDBJ databases">
        <title>Thiocyanate and organic carbon inputs drive convergent selection for specific autotrophic Afipia and Thiobacillus strains within complex microbiomes.</title>
        <authorList>
            <person name="Huddy R.J."/>
            <person name="Sachdeva R."/>
            <person name="Kadzinga F."/>
            <person name="Kantor R.S."/>
            <person name="Harrison S.T.L."/>
            <person name="Banfield J.F."/>
        </authorList>
    </citation>
    <scope>NUCLEOTIDE SEQUENCE</scope>
    <source>
        <strain evidence="13">SCN18_10_11_15_R4_P_38_20</strain>
    </source>
</reference>
<dbReference type="SMART" id="SM00986">
    <property type="entry name" value="UDG"/>
    <property type="match status" value="1"/>
</dbReference>
<sequence length="244" mass="27042">MNTPARFIPLKEDNLIIKNTKVNVNQMGKTMEVKENDSLNLLPPAGSTKGLAAQAKTLHELRTIVENYNECPLKKTATNTVFSDGNPQAKIMVIGEAPGADEDRQGLPFVGLSGKLLDRMFAAIGLDRTTIYITNIIFWRPPGNRQPTSSETNLCLPFVERHIELVSPDFLILVGGTSAKTILQTNEGIMKLRGKWLSYQTSTMVRPVKTLAIFHPAYLLRAPGQKRQAWLDLLMLKQALKASS</sequence>
<evidence type="ECO:0000313" key="14">
    <source>
        <dbReference type="Proteomes" id="UP000664414"/>
    </source>
</evidence>
<dbReference type="EMBL" id="JAFKGL010000025">
    <property type="protein sequence ID" value="MBN9413505.1"/>
    <property type="molecule type" value="Genomic_DNA"/>
</dbReference>
<dbReference type="Pfam" id="PF03167">
    <property type="entry name" value="UDG"/>
    <property type="match status" value="1"/>
</dbReference>
<proteinExistence type="inferred from homology"/>
<evidence type="ECO:0000256" key="3">
    <source>
        <dbReference type="ARBA" id="ARBA00012030"/>
    </source>
</evidence>
<dbReference type="GO" id="GO:0006281">
    <property type="term" value="P:DNA repair"/>
    <property type="evidence" value="ECO:0007669"/>
    <property type="project" value="UniProtKB-KW"/>
</dbReference>
<evidence type="ECO:0000256" key="8">
    <source>
        <dbReference type="ARBA" id="ARBA00022801"/>
    </source>
</evidence>
<dbReference type="SUPFAM" id="SSF52141">
    <property type="entry name" value="Uracil-DNA glycosylase-like"/>
    <property type="match status" value="1"/>
</dbReference>
<dbReference type="AlphaFoldDB" id="A0A8J7PJR7"/>
<dbReference type="Proteomes" id="UP000664414">
    <property type="component" value="Unassembled WGS sequence"/>
</dbReference>
<name>A0A8J7PJR7_9PROT</name>
<dbReference type="SMART" id="SM00987">
    <property type="entry name" value="UreE_C"/>
    <property type="match status" value="1"/>
</dbReference>
<dbReference type="InterPro" id="IPR005122">
    <property type="entry name" value="Uracil-DNA_glycosylase-like"/>
</dbReference>
<evidence type="ECO:0000256" key="2">
    <source>
        <dbReference type="ARBA" id="ARBA00006521"/>
    </source>
</evidence>
<dbReference type="CDD" id="cd10030">
    <property type="entry name" value="UDG-F4_TTUDGA_SPO1dp_like"/>
    <property type="match status" value="1"/>
</dbReference>
<organism evidence="13 14">
    <name type="scientific">Candidatus Paracaedimonas acanthamoebae</name>
    <dbReference type="NCBI Taxonomy" id="244581"/>
    <lineage>
        <taxon>Bacteria</taxon>
        <taxon>Pseudomonadati</taxon>
        <taxon>Pseudomonadota</taxon>
        <taxon>Alphaproteobacteria</taxon>
        <taxon>Holosporales</taxon>
        <taxon>Caedimonadaceae</taxon>
        <taxon>Candidatus Paracaedimonas</taxon>
    </lineage>
</organism>
<dbReference type="EC" id="3.2.2.27" evidence="3"/>
<comment type="caution">
    <text evidence="13">The sequence shown here is derived from an EMBL/GenBank/DDBJ whole genome shotgun (WGS) entry which is preliminary data.</text>
</comment>
<dbReference type="Gene3D" id="3.40.470.10">
    <property type="entry name" value="Uracil-DNA glycosylase-like domain"/>
    <property type="match status" value="1"/>
</dbReference>
<keyword evidence="6" id="KW-0479">Metal-binding</keyword>
<feature type="domain" description="Uracil-DNA glycosylase-like" evidence="12">
    <location>
        <begin position="82"/>
        <end position="234"/>
    </location>
</feature>
<keyword evidence="11" id="KW-0234">DNA repair</keyword>
<gene>
    <name evidence="13" type="ORF">J0H12_06255</name>
</gene>
<keyword evidence="5" id="KW-0004">4Fe-4S</keyword>
<dbReference type="GO" id="GO:0051539">
    <property type="term" value="F:4 iron, 4 sulfur cluster binding"/>
    <property type="evidence" value="ECO:0007669"/>
    <property type="project" value="UniProtKB-KW"/>
</dbReference>
<keyword evidence="8" id="KW-0378">Hydrolase</keyword>
<dbReference type="PANTHER" id="PTHR33693:SF1">
    <property type="entry name" value="TYPE-4 URACIL-DNA GLYCOSYLASE"/>
    <property type="match status" value="1"/>
</dbReference>
<evidence type="ECO:0000256" key="1">
    <source>
        <dbReference type="ARBA" id="ARBA00001400"/>
    </source>
</evidence>
<dbReference type="GO" id="GO:0004844">
    <property type="term" value="F:uracil DNA N-glycosylase activity"/>
    <property type="evidence" value="ECO:0007669"/>
    <property type="project" value="UniProtKB-EC"/>
</dbReference>
<evidence type="ECO:0000256" key="9">
    <source>
        <dbReference type="ARBA" id="ARBA00023004"/>
    </source>
</evidence>
<evidence type="ECO:0000256" key="7">
    <source>
        <dbReference type="ARBA" id="ARBA00022763"/>
    </source>
</evidence>
<evidence type="ECO:0000256" key="11">
    <source>
        <dbReference type="ARBA" id="ARBA00023204"/>
    </source>
</evidence>
<evidence type="ECO:0000256" key="4">
    <source>
        <dbReference type="ARBA" id="ARBA00019403"/>
    </source>
</evidence>
<keyword evidence="9" id="KW-0408">Iron</keyword>
<dbReference type="GO" id="GO:0046872">
    <property type="term" value="F:metal ion binding"/>
    <property type="evidence" value="ECO:0007669"/>
    <property type="project" value="UniProtKB-KW"/>
</dbReference>
<dbReference type="InterPro" id="IPR036895">
    <property type="entry name" value="Uracil-DNA_glycosylase-like_sf"/>
</dbReference>
<evidence type="ECO:0000313" key="13">
    <source>
        <dbReference type="EMBL" id="MBN9413505.1"/>
    </source>
</evidence>
<keyword evidence="10" id="KW-0411">Iron-sulfur</keyword>
<dbReference type="InterPro" id="IPR005273">
    <property type="entry name" value="Ura-DNA_glyco_family4"/>
</dbReference>
<evidence type="ECO:0000256" key="5">
    <source>
        <dbReference type="ARBA" id="ARBA00022485"/>
    </source>
</evidence>
<comment type="similarity">
    <text evidence="2">Belongs to the uracil-DNA glycosylase (UDG) superfamily. Type 4 (UDGa) family.</text>
</comment>
<keyword evidence="7" id="KW-0227">DNA damage</keyword>
<evidence type="ECO:0000259" key="12">
    <source>
        <dbReference type="SMART" id="SM00986"/>
    </source>
</evidence>
<evidence type="ECO:0000256" key="10">
    <source>
        <dbReference type="ARBA" id="ARBA00023014"/>
    </source>
</evidence>
<comment type="catalytic activity">
    <reaction evidence="1">
        <text>Hydrolyzes single-stranded DNA or mismatched double-stranded DNA and polynucleotides, releasing free uracil.</text>
        <dbReference type="EC" id="3.2.2.27"/>
    </reaction>
</comment>
<protein>
    <recommendedName>
        <fullName evidence="4">Type-4 uracil-DNA glycosylase</fullName>
        <ecNumber evidence="3">3.2.2.27</ecNumber>
    </recommendedName>
</protein>
<accession>A0A8J7PJR7</accession>